<dbReference type="GO" id="GO:0030915">
    <property type="term" value="C:Smc5-Smc6 complex"/>
    <property type="evidence" value="ECO:0007669"/>
    <property type="project" value="InterPro"/>
</dbReference>
<protein>
    <submittedName>
        <fullName evidence="13">Zinc-finger of the MIZ type in Nse subunit-domain-containing protein</fullName>
    </submittedName>
</protein>
<evidence type="ECO:0000313" key="14">
    <source>
        <dbReference type="Proteomes" id="UP001283341"/>
    </source>
</evidence>
<dbReference type="PANTHER" id="PTHR21330">
    <property type="entry name" value="E3 SUMO-PROTEIN LIGASE NSE2"/>
    <property type="match status" value="1"/>
</dbReference>
<comment type="caution">
    <text evidence="13">The sequence shown here is derived from an EMBL/GenBank/DDBJ whole genome shotgun (WGS) entry which is preliminary data.</text>
</comment>
<keyword evidence="8" id="KW-0862">Zinc</keyword>
<keyword evidence="7" id="KW-0833">Ubl conjugation pathway</keyword>
<evidence type="ECO:0000256" key="8">
    <source>
        <dbReference type="ARBA" id="ARBA00022833"/>
    </source>
</evidence>
<feature type="region of interest" description="Disordered" evidence="11">
    <location>
        <begin position="354"/>
        <end position="402"/>
    </location>
</feature>
<comment type="pathway">
    <text evidence="2">Protein modification; protein sumoylation.</text>
</comment>
<feature type="compositionally biased region" description="Low complexity" evidence="11">
    <location>
        <begin position="8"/>
        <end position="21"/>
    </location>
</feature>
<evidence type="ECO:0000256" key="11">
    <source>
        <dbReference type="SAM" id="MobiDB-lite"/>
    </source>
</evidence>
<dbReference type="PROSITE" id="PS51044">
    <property type="entry name" value="ZF_SP_RING"/>
    <property type="match status" value="1"/>
</dbReference>
<dbReference type="CDD" id="cd16651">
    <property type="entry name" value="SPL-RING_NSE2"/>
    <property type="match status" value="1"/>
</dbReference>
<dbReference type="GO" id="GO:0000724">
    <property type="term" value="P:double-strand break repair via homologous recombination"/>
    <property type="evidence" value="ECO:0007669"/>
    <property type="project" value="InterPro"/>
</dbReference>
<keyword evidence="14" id="KW-1185">Reference proteome</keyword>
<evidence type="ECO:0000256" key="7">
    <source>
        <dbReference type="ARBA" id="ARBA00022786"/>
    </source>
</evidence>
<evidence type="ECO:0000256" key="6">
    <source>
        <dbReference type="ARBA" id="ARBA00022771"/>
    </source>
</evidence>
<reference evidence="13" key="1">
    <citation type="journal article" date="2023" name="Mol. Phylogenet. Evol.">
        <title>Genome-scale phylogeny and comparative genomics of the fungal order Sordariales.</title>
        <authorList>
            <person name="Hensen N."/>
            <person name="Bonometti L."/>
            <person name="Westerberg I."/>
            <person name="Brannstrom I.O."/>
            <person name="Guillou S."/>
            <person name="Cros-Aarteil S."/>
            <person name="Calhoun S."/>
            <person name="Haridas S."/>
            <person name="Kuo A."/>
            <person name="Mondo S."/>
            <person name="Pangilinan J."/>
            <person name="Riley R."/>
            <person name="LaButti K."/>
            <person name="Andreopoulos B."/>
            <person name="Lipzen A."/>
            <person name="Chen C."/>
            <person name="Yan M."/>
            <person name="Daum C."/>
            <person name="Ng V."/>
            <person name="Clum A."/>
            <person name="Steindorff A."/>
            <person name="Ohm R.A."/>
            <person name="Martin F."/>
            <person name="Silar P."/>
            <person name="Natvig D.O."/>
            <person name="Lalanne C."/>
            <person name="Gautier V."/>
            <person name="Ament-Velasquez S.L."/>
            <person name="Kruys A."/>
            <person name="Hutchinson M.I."/>
            <person name="Powell A.J."/>
            <person name="Barry K."/>
            <person name="Miller A.N."/>
            <person name="Grigoriev I.V."/>
            <person name="Debuchy R."/>
            <person name="Gladieux P."/>
            <person name="Hiltunen Thoren M."/>
            <person name="Johannesson H."/>
        </authorList>
    </citation>
    <scope>NUCLEOTIDE SEQUENCE</scope>
    <source>
        <strain evidence="13">CBS 118394</strain>
    </source>
</reference>
<keyword evidence="4" id="KW-0808">Transferase</keyword>
<evidence type="ECO:0000256" key="9">
    <source>
        <dbReference type="ARBA" id="ARBA00023242"/>
    </source>
</evidence>
<feature type="compositionally biased region" description="Acidic residues" evidence="11">
    <location>
        <begin position="175"/>
        <end position="198"/>
    </location>
</feature>
<dbReference type="EMBL" id="JAUEDM010000005">
    <property type="protein sequence ID" value="KAK3316164.1"/>
    <property type="molecule type" value="Genomic_DNA"/>
</dbReference>
<dbReference type="AlphaFoldDB" id="A0AAE0I073"/>
<dbReference type="GO" id="GO:0061665">
    <property type="term" value="F:SUMO ligase activity"/>
    <property type="evidence" value="ECO:0007669"/>
    <property type="project" value="TreeGrafter"/>
</dbReference>
<dbReference type="PANTHER" id="PTHR21330:SF1">
    <property type="entry name" value="E3 SUMO-PROTEIN LIGASE NSE2"/>
    <property type="match status" value="1"/>
</dbReference>
<dbReference type="InterPro" id="IPR013083">
    <property type="entry name" value="Znf_RING/FYVE/PHD"/>
</dbReference>
<keyword evidence="6 10" id="KW-0863">Zinc-finger</keyword>
<feature type="domain" description="SP-RING-type" evidence="12">
    <location>
        <begin position="274"/>
        <end position="355"/>
    </location>
</feature>
<evidence type="ECO:0000256" key="5">
    <source>
        <dbReference type="ARBA" id="ARBA00022723"/>
    </source>
</evidence>
<evidence type="ECO:0000256" key="2">
    <source>
        <dbReference type="ARBA" id="ARBA00004718"/>
    </source>
</evidence>
<name>A0AAE0I073_9PEZI</name>
<dbReference type="Proteomes" id="UP001283341">
    <property type="component" value="Unassembled WGS sequence"/>
</dbReference>
<dbReference type="Pfam" id="PF11789">
    <property type="entry name" value="zf-Nse"/>
    <property type="match status" value="1"/>
</dbReference>
<accession>A0AAE0I073</accession>
<evidence type="ECO:0000256" key="3">
    <source>
        <dbReference type="ARBA" id="ARBA00008212"/>
    </source>
</evidence>
<reference evidence="13" key="2">
    <citation type="submission" date="2023-06" db="EMBL/GenBank/DDBJ databases">
        <authorList>
            <consortium name="Lawrence Berkeley National Laboratory"/>
            <person name="Haridas S."/>
            <person name="Hensen N."/>
            <person name="Bonometti L."/>
            <person name="Westerberg I."/>
            <person name="Brannstrom I.O."/>
            <person name="Guillou S."/>
            <person name="Cros-Aarteil S."/>
            <person name="Calhoun S."/>
            <person name="Kuo A."/>
            <person name="Mondo S."/>
            <person name="Pangilinan J."/>
            <person name="Riley R."/>
            <person name="Labutti K."/>
            <person name="Andreopoulos B."/>
            <person name="Lipzen A."/>
            <person name="Chen C."/>
            <person name="Yanf M."/>
            <person name="Daum C."/>
            <person name="Ng V."/>
            <person name="Clum A."/>
            <person name="Steindorff A."/>
            <person name="Ohm R."/>
            <person name="Martin F."/>
            <person name="Silar P."/>
            <person name="Natvig D."/>
            <person name="Lalanne C."/>
            <person name="Gautier V."/>
            <person name="Ament-Velasquez S.L."/>
            <person name="Kruys A."/>
            <person name="Hutchinson M.I."/>
            <person name="Powell A.J."/>
            <person name="Barry K."/>
            <person name="Miller A.N."/>
            <person name="Grigoriev I.V."/>
            <person name="Debuchy R."/>
            <person name="Gladieux P."/>
            <person name="Thoren M.H."/>
            <person name="Johannesson H."/>
        </authorList>
    </citation>
    <scope>NUCLEOTIDE SEQUENCE</scope>
    <source>
        <strain evidence="13">CBS 118394</strain>
    </source>
</reference>
<feature type="region of interest" description="Disordered" evidence="11">
    <location>
        <begin position="150"/>
        <end position="203"/>
    </location>
</feature>
<evidence type="ECO:0000256" key="4">
    <source>
        <dbReference type="ARBA" id="ARBA00022679"/>
    </source>
</evidence>
<feature type="region of interest" description="Disordered" evidence="11">
    <location>
        <begin position="1"/>
        <end position="32"/>
    </location>
</feature>
<proteinExistence type="inferred from homology"/>
<organism evidence="13 14">
    <name type="scientific">Apodospora peruviana</name>
    <dbReference type="NCBI Taxonomy" id="516989"/>
    <lineage>
        <taxon>Eukaryota</taxon>
        <taxon>Fungi</taxon>
        <taxon>Dikarya</taxon>
        <taxon>Ascomycota</taxon>
        <taxon>Pezizomycotina</taxon>
        <taxon>Sordariomycetes</taxon>
        <taxon>Sordariomycetidae</taxon>
        <taxon>Sordariales</taxon>
        <taxon>Lasiosphaeriaceae</taxon>
        <taxon>Apodospora</taxon>
    </lineage>
</organism>
<comment type="similarity">
    <text evidence="3">Belongs to the NSE2 family.</text>
</comment>
<dbReference type="InterPro" id="IPR026846">
    <property type="entry name" value="Nse2(Mms21)"/>
</dbReference>
<comment type="subcellular location">
    <subcellularLocation>
        <location evidence="1">Nucleus</location>
    </subcellularLocation>
</comment>
<evidence type="ECO:0000313" key="13">
    <source>
        <dbReference type="EMBL" id="KAK3316164.1"/>
    </source>
</evidence>
<gene>
    <name evidence="13" type="ORF">B0H66DRAFT_283353</name>
</gene>
<dbReference type="InterPro" id="IPR004181">
    <property type="entry name" value="Znf_MIZ"/>
</dbReference>
<evidence type="ECO:0000256" key="1">
    <source>
        <dbReference type="ARBA" id="ARBA00004123"/>
    </source>
</evidence>
<evidence type="ECO:0000259" key="12">
    <source>
        <dbReference type="PROSITE" id="PS51044"/>
    </source>
</evidence>
<evidence type="ECO:0000256" key="10">
    <source>
        <dbReference type="PROSITE-ProRule" id="PRU00452"/>
    </source>
</evidence>
<sequence length="402" mass="45578">MPRLLQRSHPTGTATTSSTSSPVELPPYEAPAYPMVDAGKRSLTELCNHRETRRYEQHLAKSTGYLQESVGAINDVLFARQQTLAGLAKKRSTRGETDKTEAELQLEHFLAELEPEVSRLTDCSEAALREVIDYRAELEDEKQVLQTVEQQVAAQNPRPERKPKVPKRRRRVVSDEDEPDEVEEEDGDVDMHEAEDETPITGVFNILKTTRGSKAEEYGSMSAYQRYGQNNDYISFKKTWHDAQHQGDQIPLPDASTWFDELGRPTKGVTVEDADDDLVVEREITDLRCPLSGVEFPKEPYSNHKCKHTFEKAAIVEHIRTSGGAAQCPVCPQTLRIVDLYPDPVMMRRVRRAEKEAQRNVDDTSDIEPDGEADESLLVGSSANLKREKGRPRRRHEEIKDE</sequence>
<dbReference type="SUPFAM" id="SSF57850">
    <property type="entry name" value="RING/U-box"/>
    <property type="match status" value="1"/>
</dbReference>
<keyword evidence="9" id="KW-0539">Nucleus</keyword>
<keyword evidence="5" id="KW-0479">Metal-binding</keyword>
<dbReference type="Gene3D" id="3.30.40.10">
    <property type="entry name" value="Zinc/RING finger domain, C3HC4 (zinc finger)"/>
    <property type="match status" value="1"/>
</dbReference>
<feature type="compositionally biased region" description="Acidic residues" evidence="11">
    <location>
        <begin position="363"/>
        <end position="375"/>
    </location>
</feature>
<dbReference type="GO" id="GO:0005634">
    <property type="term" value="C:nucleus"/>
    <property type="evidence" value="ECO:0007669"/>
    <property type="project" value="UniProtKB-SubCell"/>
</dbReference>
<dbReference type="GO" id="GO:0008270">
    <property type="term" value="F:zinc ion binding"/>
    <property type="evidence" value="ECO:0007669"/>
    <property type="project" value="UniProtKB-KW"/>
</dbReference>
<dbReference type="GO" id="GO:0016925">
    <property type="term" value="P:protein sumoylation"/>
    <property type="evidence" value="ECO:0007669"/>
    <property type="project" value="TreeGrafter"/>
</dbReference>